<dbReference type="GO" id="GO:0003993">
    <property type="term" value="F:acid phosphatase activity"/>
    <property type="evidence" value="ECO:0007669"/>
    <property type="project" value="UniProtKB-EC"/>
</dbReference>
<evidence type="ECO:0000313" key="8">
    <source>
        <dbReference type="EMBL" id="PIO72514.1"/>
    </source>
</evidence>
<keyword evidence="4" id="KW-0378">Hydrolase</keyword>
<name>A0A2G9UQH1_TELCI</name>
<evidence type="ECO:0000256" key="4">
    <source>
        <dbReference type="ARBA" id="ARBA00022801"/>
    </source>
</evidence>
<keyword evidence="3" id="KW-0732">Signal</keyword>
<dbReference type="InterPro" id="IPR050645">
    <property type="entry name" value="Histidine_acid_phosphatase"/>
</dbReference>
<evidence type="ECO:0000256" key="7">
    <source>
        <dbReference type="SAM" id="Phobius"/>
    </source>
</evidence>
<evidence type="ECO:0000256" key="6">
    <source>
        <dbReference type="ARBA" id="ARBA00023180"/>
    </source>
</evidence>
<evidence type="ECO:0000256" key="3">
    <source>
        <dbReference type="ARBA" id="ARBA00022729"/>
    </source>
</evidence>
<sequence length="396" mass="44115">MAKKKPKKQGGSGNLLIFALVALVLLIVMAAVVYVVFFVFKGEDKPAKPSATGAPSGLITAIALFHHGARAPLKLANVTMTDKYPNGPGELTEIHFRSRSINRCLMSGAVVGSGMWAHPVEPDFTAVPIYGQENDDDHLLAHLQHCASDTKRYSDKCQKTPPSIENWAEYEGFVFECIGLNKETELFKSAADFAHVSTLIQDDQNGLETSEWFKVHREEIYKFYHKTYNYIVGVHDHHNKEMLKLKQGVFMKKIHDILKNHWAEFEKTQKIKRRKFIAYSTVLSLFFEIVLPVSKIQCEFQQKWLLMAFLDALGCGAEALRGSVPTPNALVVIELLNNKGAPEVQVLFKDGNMDSLKDVTASITGCNGTPCALSLFHNCCDDYMTEDPKAVCGAQS</sequence>
<dbReference type="InterPro" id="IPR029033">
    <property type="entry name" value="His_PPase_superfam"/>
</dbReference>
<evidence type="ECO:0000256" key="2">
    <source>
        <dbReference type="ARBA" id="ARBA00012646"/>
    </source>
</evidence>
<keyword evidence="7" id="KW-0472">Membrane</keyword>
<dbReference type="EMBL" id="KZ345655">
    <property type="protein sequence ID" value="PIO72514.1"/>
    <property type="molecule type" value="Genomic_DNA"/>
</dbReference>
<dbReference type="PANTHER" id="PTHR11567:SF211">
    <property type="entry name" value="PROSTATIC ACID PHOSPHATASE"/>
    <property type="match status" value="1"/>
</dbReference>
<dbReference type="EC" id="3.1.3.2" evidence="2"/>
<keyword evidence="7" id="KW-0812">Transmembrane</keyword>
<protein>
    <recommendedName>
        <fullName evidence="2">acid phosphatase</fullName>
        <ecNumber evidence="2">3.1.3.2</ecNumber>
    </recommendedName>
</protein>
<dbReference type="Proteomes" id="UP000230423">
    <property type="component" value="Unassembled WGS sequence"/>
</dbReference>
<comment type="catalytic activity">
    <reaction evidence="1">
        <text>a phosphate monoester + H2O = an alcohol + phosphate</text>
        <dbReference type="Rhea" id="RHEA:15017"/>
        <dbReference type="ChEBI" id="CHEBI:15377"/>
        <dbReference type="ChEBI" id="CHEBI:30879"/>
        <dbReference type="ChEBI" id="CHEBI:43474"/>
        <dbReference type="ChEBI" id="CHEBI:67140"/>
        <dbReference type="EC" id="3.1.3.2"/>
    </reaction>
</comment>
<keyword evidence="6" id="KW-0325">Glycoprotein</keyword>
<keyword evidence="7" id="KW-1133">Transmembrane helix</keyword>
<reference evidence="8 9" key="1">
    <citation type="submission" date="2015-09" db="EMBL/GenBank/DDBJ databases">
        <title>Draft genome of the parasitic nematode Teladorsagia circumcincta isolate WARC Sus (inbred).</title>
        <authorList>
            <person name="Mitreva M."/>
        </authorList>
    </citation>
    <scope>NUCLEOTIDE SEQUENCE [LARGE SCALE GENOMIC DNA]</scope>
    <source>
        <strain evidence="8 9">S</strain>
    </source>
</reference>
<dbReference type="AlphaFoldDB" id="A0A2G9UQH1"/>
<dbReference type="Gene3D" id="3.40.50.1240">
    <property type="entry name" value="Phosphoglycerate mutase-like"/>
    <property type="match status" value="1"/>
</dbReference>
<evidence type="ECO:0000313" key="9">
    <source>
        <dbReference type="Proteomes" id="UP000230423"/>
    </source>
</evidence>
<accession>A0A2G9UQH1</accession>
<evidence type="ECO:0000256" key="1">
    <source>
        <dbReference type="ARBA" id="ARBA00000032"/>
    </source>
</evidence>
<dbReference type="PANTHER" id="PTHR11567">
    <property type="entry name" value="ACID PHOSPHATASE-RELATED"/>
    <property type="match status" value="1"/>
</dbReference>
<feature type="transmembrane region" description="Helical" evidence="7">
    <location>
        <begin position="15"/>
        <end position="40"/>
    </location>
</feature>
<dbReference type="SUPFAM" id="SSF53254">
    <property type="entry name" value="Phosphoglycerate mutase-like"/>
    <property type="match status" value="1"/>
</dbReference>
<dbReference type="OrthoDB" id="258392at2759"/>
<proteinExistence type="predicted"/>
<organism evidence="8 9">
    <name type="scientific">Teladorsagia circumcincta</name>
    <name type="common">Brown stomach worm</name>
    <name type="synonym">Ostertagia circumcincta</name>
    <dbReference type="NCBI Taxonomy" id="45464"/>
    <lineage>
        <taxon>Eukaryota</taxon>
        <taxon>Metazoa</taxon>
        <taxon>Ecdysozoa</taxon>
        <taxon>Nematoda</taxon>
        <taxon>Chromadorea</taxon>
        <taxon>Rhabditida</taxon>
        <taxon>Rhabditina</taxon>
        <taxon>Rhabditomorpha</taxon>
        <taxon>Strongyloidea</taxon>
        <taxon>Trichostrongylidae</taxon>
        <taxon>Teladorsagia</taxon>
    </lineage>
</organism>
<keyword evidence="9" id="KW-1185">Reference proteome</keyword>
<gene>
    <name evidence="8" type="ORF">TELCIR_05544</name>
</gene>
<keyword evidence="5" id="KW-1015">Disulfide bond</keyword>
<evidence type="ECO:0000256" key="5">
    <source>
        <dbReference type="ARBA" id="ARBA00023157"/>
    </source>
</evidence>